<dbReference type="KEGG" id="bmeg:BG04_5470"/>
<name>A0A0B6AXM8_PRIM2</name>
<dbReference type="Pfam" id="PF02272">
    <property type="entry name" value="DHHA1"/>
    <property type="match status" value="1"/>
</dbReference>
<dbReference type="Gene3D" id="3.10.310.30">
    <property type="match status" value="1"/>
</dbReference>
<dbReference type="SUPFAM" id="SSF64182">
    <property type="entry name" value="DHH phosphoesterases"/>
    <property type="match status" value="1"/>
</dbReference>
<dbReference type="RefSeq" id="WP_034650908.1">
    <property type="nucleotide sequence ID" value="NZ_BCVB01000011.1"/>
</dbReference>
<evidence type="ECO:0000313" key="2">
    <source>
        <dbReference type="EMBL" id="AJI25423.1"/>
    </source>
</evidence>
<sequence>MKKIKLISHNDLDGVSPALLGRLAFGDDNFDYSTVSIGRINDTVTHFIEEENDGDTALYITDISVNEEVAEKLNELVKKGQKITLIDHHISALPLAEKYDWVHVIAEDENGKKTAATSLFYDYLVRNNMLQKTALLDEYVELVRLFDTWDWFHENNLKAKRLNHLYYLIPHEEFKETILETLRESYHTENQEFTFTDKHEILLEAEEKKIEKYIYDKQKQIIKERVEIDNTAYNAGIVFADTYQSELGNALCLENEDIDFSVMVDMGRQKIGFRAVKDEINLAEIVGHLGGGGHPKASGCKLTAETFALFVTDHLFKDEEKSE</sequence>
<gene>
    <name evidence="2" type="primary">nrnB</name>
    <name evidence="2" type="ORF">BG04_5470</name>
</gene>
<organism evidence="2 3">
    <name type="scientific">Priestia megaterium (strain ATCC 14581 / DSM 32 / CCUG 1817 / JCM 2506 / NBRC 15308 / NCIMB 9376 / NCTC 10342 / NRRL B-14308 / VKM B-512 / Ford 19)</name>
    <name type="common">Bacillus megaterium</name>
    <dbReference type="NCBI Taxonomy" id="1348623"/>
    <lineage>
        <taxon>Bacteria</taxon>
        <taxon>Bacillati</taxon>
        <taxon>Bacillota</taxon>
        <taxon>Bacilli</taxon>
        <taxon>Bacillales</taxon>
        <taxon>Bacillaceae</taxon>
        <taxon>Priestia</taxon>
    </lineage>
</organism>
<dbReference type="InterPro" id="IPR003156">
    <property type="entry name" value="DHHA1_dom"/>
</dbReference>
<reference evidence="2 3" key="1">
    <citation type="journal article" date="2015" name="Genome Announc.">
        <title>Complete genome sequences for 35 biothreat assay-relevant bacillus species.</title>
        <authorList>
            <person name="Johnson S.L."/>
            <person name="Daligault H.E."/>
            <person name="Davenport K.W."/>
            <person name="Jaissle J."/>
            <person name="Frey K.G."/>
            <person name="Ladner J.T."/>
            <person name="Broomall S.M."/>
            <person name="Bishop-Lilly K.A."/>
            <person name="Bruce D.C."/>
            <person name="Gibbons H.S."/>
            <person name="Coyne S.R."/>
            <person name="Lo C.C."/>
            <person name="Meincke L."/>
            <person name="Munk A.C."/>
            <person name="Koroleva G.I."/>
            <person name="Rosenzweig C.N."/>
            <person name="Palacios G.F."/>
            <person name="Redden C.L."/>
            <person name="Minogue T.D."/>
            <person name="Chain P.S."/>
        </authorList>
    </citation>
    <scope>NUCLEOTIDE SEQUENCE [LARGE SCALE GENOMIC DNA]</scope>
    <source>
        <strain evidence="3">ATCC 14581 / DSM 32 / JCM 2506 / NBRC 15308 / NCIMB 9376 / NCTC 10342 / NRRL B-14308 / VKM B-512</strain>
    </source>
</reference>
<dbReference type="AlphaFoldDB" id="A0A0B6AXM8"/>
<evidence type="ECO:0000313" key="3">
    <source>
        <dbReference type="Proteomes" id="UP000031829"/>
    </source>
</evidence>
<protein>
    <submittedName>
        <fullName evidence="2">Oligoribonuclease nrnB</fullName>
    </submittedName>
</protein>
<dbReference type="Proteomes" id="UP000031829">
    <property type="component" value="Chromosome"/>
</dbReference>
<proteinExistence type="predicted"/>
<feature type="domain" description="DHHA1" evidence="1">
    <location>
        <begin position="245"/>
        <end position="309"/>
    </location>
</feature>
<dbReference type="GeneID" id="93643416"/>
<evidence type="ECO:0000259" key="1">
    <source>
        <dbReference type="Pfam" id="PF02272"/>
    </source>
</evidence>
<dbReference type="InterPro" id="IPR052968">
    <property type="entry name" value="Nucleotide_metab_enz"/>
</dbReference>
<dbReference type="InterPro" id="IPR038763">
    <property type="entry name" value="DHH_sf"/>
</dbReference>
<dbReference type="PANTHER" id="PTHR42146:SF1">
    <property type="entry name" value="OLIGORIBONUCLEASE NRNB"/>
    <property type="match status" value="1"/>
</dbReference>
<dbReference type="EMBL" id="CP009920">
    <property type="protein sequence ID" value="AJI25423.1"/>
    <property type="molecule type" value="Genomic_DNA"/>
</dbReference>
<dbReference type="GO" id="GO:0003676">
    <property type="term" value="F:nucleic acid binding"/>
    <property type="evidence" value="ECO:0007669"/>
    <property type="project" value="InterPro"/>
</dbReference>
<accession>A0A0B6AXM8</accession>
<dbReference type="HOGENOM" id="CLU_052014_0_0_9"/>
<dbReference type="PANTHER" id="PTHR42146">
    <property type="entry name" value="3',5'-CYCLIC-NUCLEOTIDE PHOSPHODIESTERASE"/>
    <property type="match status" value="1"/>
</dbReference>